<gene>
    <name evidence="1" type="ORF">SDC9_199878</name>
</gene>
<organism evidence="1">
    <name type="scientific">bioreactor metagenome</name>
    <dbReference type="NCBI Taxonomy" id="1076179"/>
    <lineage>
        <taxon>unclassified sequences</taxon>
        <taxon>metagenomes</taxon>
        <taxon>ecological metagenomes</taxon>
    </lineage>
</organism>
<sequence>MEMRLESRRDRLLGHPVFPGQIAGGWQFPPELAFPDAPIQFCRDVRIFDCAHRSFFPVVSMDIVISGNDFFTICKTMSPTIKYIFC</sequence>
<proteinExistence type="predicted"/>
<name>A0A645IMZ8_9ZZZZ</name>
<evidence type="ECO:0000313" key="1">
    <source>
        <dbReference type="EMBL" id="MPN52222.1"/>
    </source>
</evidence>
<dbReference type="EMBL" id="VSSQ01118117">
    <property type="protein sequence ID" value="MPN52222.1"/>
    <property type="molecule type" value="Genomic_DNA"/>
</dbReference>
<reference evidence="1" key="1">
    <citation type="submission" date="2019-08" db="EMBL/GenBank/DDBJ databases">
        <authorList>
            <person name="Kucharzyk K."/>
            <person name="Murdoch R.W."/>
            <person name="Higgins S."/>
            <person name="Loffler F."/>
        </authorList>
    </citation>
    <scope>NUCLEOTIDE SEQUENCE</scope>
</reference>
<comment type="caution">
    <text evidence="1">The sequence shown here is derived from an EMBL/GenBank/DDBJ whole genome shotgun (WGS) entry which is preliminary data.</text>
</comment>
<dbReference type="AlphaFoldDB" id="A0A645IMZ8"/>
<protein>
    <submittedName>
        <fullName evidence="1">Uncharacterized protein</fullName>
    </submittedName>
</protein>
<accession>A0A645IMZ8</accession>